<accession>A0AAV2K542</accession>
<dbReference type="EMBL" id="OZ035838">
    <property type="protein sequence ID" value="CAL1584166.1"/>
    <property type="molecule type" value="Genomic_DNA"/>
</dbReference>
<evidence type="ECO:0000259" key="2">
    <source>
        <dbReference type="Pfam" id="PF05699"/>
    </source>
</evidence>
<dbReference type="SUPFAM" id="SSF53098">
    <property type="entry name" value="Ribonuclease H-like"/>
    <property type="match status" value="1"/>
</dbReference>
<proteinExistence type="predicted"/>
<organism evidence="3 4">
    <name type="scientific">Knipowitschia caucasica</name>
    <name type="common">Caucasian dwarf goby</name>
    <name type="synonym">Pomatoschistus caucasicus</name>
    <dbReference type="NCBI Taxonomy" id="637954"/>
    <lineage>
        <taxon>Eukaryota</taxon>
        <taxon>Metazoa</taxon>
        <taxon>Chordata</taxon>
        <taxon>Craniata</taxon>
        <taxon>Vertebrata</taxon>
        <taxon>Euteleostomi</taxon>
        <taxon>Actinopterygii</taxon>
        <taxon>Neopterygii</taxon>
        <taxon>Teleostei</taxon>
        <taxon>Neoteleostei</taxon>
        <taxon>Acanthomorphata</taxon>
        <taxon>Gobiaria</taxon>
        <taxon>Gobiiformes</taxon>
        <taxon>Gobioidei</taxon>
        <taxon>Gobiidae</taxon>
        <taxon>Gobiinae</taxon>
        <taxon>Knipowitschia</taxon>
    </lineage>
</organism>
<dbReference type="PANTHER" id="PTHR46169">
    <property type="entry name" value="DNA REPLICATION-RELATED ELEMENT FACTOR, ISOFORM A"/>
    <property type="match status" value="1"/>
</dbReference>
<dbReference type="Pfam" id="PF05699">
    <property type="entry name" value="Dimer_Tnp_hAT"/>
    <property type="match status" value="1"/>
</dbReference>
<dbReference type="AlphaFoldDB" id="A0AAV2K542"/>
<name>A0AAV2K542_KNICA</name>
<evidence type="ECO:0000313" key="4">
    <source>
        <dbReference type="Proteomes" id="UP001497482"/>
    </source>
</evidence>
<dbReference type="GO" id="GO:0046983">
    <property type="term" value="F:protein dimerization activity"/>
    <property type="evidence" value="ECO:0007669"/>
    <property type="project" value="InterPro"/>
</dbReference>
<dbReference type="Proteomes" id="UP001497482">
    <property type="component" value="Chromosome 16"/>
</dbReference>
<gene>
    <name evidence="3" type="ORF">KC01_LOCUS14539</name>
</gene>
<reference evidence="3 4" key="1">
    <citation type="submission" date="2024-04" db="EMBL/GenBank/DDBJ databases">
        <authorList>
            <person name="Waldvogel A.-M."/>
            <person name="Schoenle A."/>
        </authorList>
    </citation>
    <scope>NUCLEOTIDE SEQUENCE [LARGE SCALE GENOMIC DNA]</scope>
</reference>
<feature type="domain" description="HAT C-terminal dimerisation" evidence="2">
    <location>
        <begin position="264"/>
        <end position="342"/>
    </location>
</feature>
<dbReference type="InterPro" id="IPR052717">
    <property type="entry name" value="Vacuolar_transposase_reg"/>
</dbReference>
<sequence>MTAAARILPYEHMPCTAHIIQRSITVSLANSGFDSVLAKCRKIVGHFKHSPANLAELNADQKARGQKEEPLTQDVSTRWNSTLEMIQHMKRDQAPINATLDHQQDKLVMLKQAEWDKIQRLGVLLEPCRYVTELLGGEAYVSCSMVLPALCHLLKNMEVSEEDPAYIVKFKDKFKDDLASRQEHLNHAWLKIATALDPRFKDLKSLPKTERDEVWTTLGAMVREKSPRRSQTSENGPPKKKMTLLLLGSDSESEEEVQPDRAIHRYRAEPTIDMTDCPLQWWSSHVGAHEELAQLALQYLAAPTSSVPCERLFSVAGHIVNKKRAALLSENLNKLVCLSNWLGEE</sequence>
<protein>
    <recommendedName>
        <fullName evidence="2">HAT C-terminal dimerisation domain-containing protein</fullName>
    </recommendedName>
</protein>
<dbReference type="PANTHER" id="PTHR46169:SF15">
    <property type="entry name" value="INNER CENTROMERE PROTEIN A-LIKE ISOFORM X1-RELATED"/>
    <property type="match status" value="1"/>
</dbReference>
<keyword evidence="4" id="KW-1185">Reference proteome</keyword>
<feature type="region of interest" description="Disordered" evidence="1">
    <location>
        <begin position="219"/>
        <end position="241"/>
    </location>
</feature>
<dbReference type="InterPro" id="IPR008906">
    <property type="entry name" value="HATC_C_dom"/>
</dbReference>
<evidence type="ECO:0000256" key="1">
    <source>
        <dbReference type="SAM" id="MobiDB-lite"/>
    </source>
</evidence>
<evidence type="ECO:0000313" key="3">
    <source>
        <dbReference type="EMBL" id="CAL1584166.1"/>
    </source>
</evidence>
<dbReference type="GO" id="GO:0005634">
    <property type="term" value="C:nucleus"/>
    <property type="evidence" value="ECO:0007669"/>
    <property type="project" value="TreeGrafter"/>
</dbReference>
<dbReference type="GO" id="GO:0006357">
    <property type="term" value="P:regulation of transcription by RNA polymerase II"/>
    <property type="evidence" value="ECO:0007669"/>
    <property type="project" value="TreeGrafter"/>
</dbReference>
<dbReference type="InterPro" id="IPR012337">
    <property type="entry name" value="RNaseH-like_sf"/>
</dbReference>